<sequence length="344" mass="35534">MRLTGMPLIAMAVGSTVIVAFLTVLVWGRPWRLRLLLRPAGVLLTEASLLVSVGLVVNRHEDFYPTWDSLFSTGDVVAPTYATAAGGLDQELAARAAGRTDRPLSLPWQPTGWTDWHLASAPVLVVPAGYLQHPQWRYSVVLVVGSAGAGWPASWPEAPSVEVAAAAGRDVVVYLSTTSGTEIQTLAAGVPVGLHHDLRVTDHRWALVGSPADTRLVRQVSAAAPGQFPAVASVRAEVPPVPHDVVVPAGVATFTVRPGVEPAGVLRAVRAAVGWAAGQTPPPLAASSPPVKSLPVHRRPKPGASSGPPGAPVPPGTPGRAGAGAPAGAPSGKEKPHGPGQPWR</sequence>
<evidence type="ECO:0000313" key="3">
    <source>
        <dbReference type="EMBL" id="GIE15288.1"/>
    </source>
</evidence>
<dbReference type="AlphaFoldDB" id="A0A919MGY9"/>
<gene>
    <name evidence="3" type="ORF">Afe05nite_71280</name>
</gene>
<feature type="compositionally biased region" description="Low complexity" evidence="1">
    <location>
        <begin position="318"/>
        <end position="331"/>
    </location>
</feature>
<evidence type="ECO:0000313" key="4">
    <source>
        <dbReference type="Proteomes" id="UP000598174"/>
    </source>
</evidence>
<keyword evidence="2" id="KW-0812">Transmembrane</keyword>
<reference evidence="3" key="1">
    <citation type="submission" date="2021-01" db="EMBL/GenBank/DDBJ databases">
        <title>Whole genome shotgun sequence of Actinoplanes ferrugineus NBRC 15555.</title>
        <authorList>
            <person name="Komaki H."/>
            <person name="Tamura T."/>
        </authorList>
    </citation>
    <scope>NUCLEOTIDE SEQUENCE</scope>
    <source>
        <strain evidence="3">NBRC 15555</strain>
    </source>
</reference>
<comment type="caution">
    <text evidence="3">The sequence shown here is derived from an EMBL/GenBank/DDBJ whole genome shotgun (WGS) entry which is preliminary data.</text>
</comment>
<organism evidence="3 4">
    <name type="scientific">Paractinoplanes ferrugineus</name>
    <dbReference type="NCBI Taxonomy" id="113564"/>
    <lineage>
        <taxon>Bacteria</taxon>
        <taxon>Bacillati</taxon>
        <taxon>Actinomycetota</taxon>
        <taxon>Actinomycetes</taxon>
        <taxon>Micromonosporales</taxon>
        <taxon>Micromonosporaceae</taxon>
        <taxon>Paractinoplanes</taxon>
    </lineage>
</organism>
<evidence type="ECO:0000256" key="2">
    <source>
        <dbReference type="SAM" id="Phobius"/>
    </source>
</evidence>
<feature type="transmembrane region" description="Helical" evidence="2">
    <location>
        <begin position="6"/>
        <end position="28"/>
    </location>
</feature>
<keyword evidence="4" id="KW-1185">Reference proteome</keyword>
<evidence type="ECO:0000256" key="1">
    <source>
        <dbReference type="SAM" id="MobiDB-lite"/>
    </source>
</evidence>
<proteinExistence type="predicted"/>
<feature type="region of interest" description="Disordered" evidence="1">
    <location>
        <begin position="279"/>
        <end position="344"/>
    </location>
</feature>
<name>A0A919MGY9_9ACTN</name>
<keyword evidence="2" id="KW-1133">Transmembrane helix</keyword>
<accession>A0A919MGY9</accession>
<keyword evidence="2" id="KW-0472">Membrane</keyword>
<dbReference type="EMBL" id="BOMM01000064">
    <property type="protein sequence ID" value="GIE15288.1"/>
    <property type="molecule type" value="Genomic_DNA"/>
</dbReference>
<feature type="transmembrane region" description="Helical" evidence="2">
    <location>
        <begin position="35"/>
        <end position="57"/>
    </location>
</feature>
<dbReference type="Proteomes" id="UP000598174">
    <property type="component" value="Unassembled WGS sequence"/>
</dbReference>
<protein>
    <submittedName>
        <fullName evidence="3">Uncharacterized protein</fullName>
    </submittedName>
</protein>
<dbReference type="RefSeq" id="WP_203821659.1">
    <property type="nucleotide sequence ID" value="NZ_BAAABP010000080.1"/>
</dbReference>